<dbReference type="Pfam" id="PF04063">
    <property type="entry name" value="DUF383"/>
    <property type="match status" value="1"/>
</dbReference>
<feature type="region of interest" description="Disordered" evidence="3">
    <location>
        <begin position="376"/>
        <end position="414"/>
    </location>
</feature>
<gene>
    <name evidence="6" type="ORF">FOC4_g10011851</name>
</gene>
<proteinExistence type="inferred from homology"/>
<comment type="similarity">
    <text evidence="1">Belongs to the HGH1 family.</text>
</comment>
<dbReference type="InterPro" id="IPR011989">
    <property type="entry name" value="ARM-like"/>
</dbReference>
<reference evidence="7" key="2">
    <citation type="journal article" date="2014" name="PLoS ONE">
        <title>Genome and Transcriptome Analysis of the Fungal Pathogen Fusarium oxysporum f. sp. cubense Causing Banana Vascular Wilt Disease.</title>
        <authorList>
            <person name="Guo L."/>
            <person name="Han L."/>
            <person name="Yang L."/>
            <person name="Zeng H."/>
            <person name="Fan D."/>
            <person name="Zhu Y."/>
            <person name="Feng Y."/>
            <person name="Wang G."/>
            <person name="Peng C."/>
            <person name="Jiang X."/>
            <person name="Zhou D."/>
            <person name="Ni P."/>
            <person name="Liang C."/>
            <person name="Liu L."/>
            <person name="Wang J."/>
            <person name="Mao C."/>
            <person name="Fang X."/>
            <person name="Peng M."/>
            <person name="Huang J."/>
        </authorList>
    </citation>
    <scope>NUCLEOTIDE SEQUENCE [LARGE SCALE GENOMIC DNA]</scope>
    <source>
        <strain evidence="7">race 4</strain>
    </source>
</reference>
<dbReference type="STRING" id="1229665.N1R747"/>
<dbReference type="HOGENOM" id="CLU_037769_2_1_1"/>
<dbReference type="AlphaFoldDB" id="N1R747"/>
<feature type="compositionally biased region" description="Acidic residues" evidence="3">
    <location>
        <begin position="403"/>
        <end position="414"/>
    </location>
</feature>
<dbReference type="InterPro" id="IPR039717">
    <property type="entry name" value="Hgh1"/>
</dbReference>
<evidence type="ECO:0000256" key="1">
    <source>
        <dbReference type="ARBA" id="ARBA00006712"/>
    </source>
</evidence>
<dbReference type="InterPro" id="IPR007206">
    <property type="entry name" value="Protein_HGH1_C"/>
</dbReference>
<dbReference type="Gene3D" id="1.25.10.10">
    <property type="entry name" value="Leucine-rich Repeat Variant"/>
    <property type="match status" value="1"/>
</dbReference>
<protein>
    <recommendedName>
        <fullName evidence="2">Protein HGH1 homolog</fullName>
    </recommendedName>
</protein>
<dbReference type="PANTHER" id="PTHR13387">
    <property type="entry name" value="PROTEIN HGH1 HOMOLOG"/>
    <property type="match status" value="1"/>
</dbReference>
<organism evidence="6 7">
    <name type="scientific">Fusarium oxysporum f. sp. cubense (strain race 4)</name>
    <name type="common">Panama disease fungus</name>
    <dbReference type="NCBI Taxonomy" id="2502994"/>
    <lineage>
        <taxon>Eukaryota</taxon>
        <taxon>Fungi</taxon>
        <taxon>Dikarya</taxon>
        <taxon>Ascomycota</taxon>
        <taxon>Pezizomycotina</taxon>
        <taxon>Sordariomycetes</taxon>
        <taxon>Hypocreomycetidae</taxon>
        <taxon>Hypocreales</taxon>
        <taxon>Nectriaceae</taxon>
        <taxon>Fusarium</taxon>
        <taxon>Fusarium oxysporum species complex</taxon>
    </lineage>
</organism>
<keyword evidence="7" id="KW-1185">Reference proteome</keyword>
<sequence length="414" mass="46184">MGELGVGSAGGEGSGGEGKLASSVLGLTGMVVCRSAKASPSDTPETSDVTRLVGFIANPNAQIRLLAAENLVPYSLSEPSIFKAEKLQPVKHLSFLVRDHPKIAEHAITMLVNLSSDQEVLEFLAKDEKFLGIVFDLIVSPEEANANLLAMLVANLSKWDGLKDFLKRKQEPPKELGSDQVVLNQLLDLFVKGQDGTYNKNADFDYLAYVFADLSKHADIRRHFLEEQSYDKVIPITKLKVFTEHKSDIRRKGVASTIKNVAFEVSSHPSFLSEDKIDILPYILLPIMGNEEYDVDETMDMLPDLQLLPPDKKRDSDNQNVQTHVETLTLLTTTREGRDLMRRVKVYPVIRETHSRVNDEGVQEACERLVQVLARDEEDEGKTENDVKAIEDKPEATNGRVEEVEDEDDQLVEV</sequence>
<feature type="compositionally biased region" description="Basic and acidic residues" evidence="3">
    <location>
        <begin position="382"/>
        <end position="395"/>
    </location>
</feature>
<dbReference type="PANTHER" id="PTHR13387:SF9">
    <property type="entry name" value="PROTEIN HGH1 HOMOLOG"/>
    <property type="match status" value="1"/>
</dbReference>
<evidence type="ECO:0000259" key="5">
    <source>
        <dbReference type="Pfam" id="PF04064"/>
    </source>
</evidence>
<dbReference type="InterPro" id="IPR016024">
    <property type="entry name" value="ARM-type_fold"/>
</dbReference>
<reference evidence="7" key="1">
    <citation type="submission" date="2012-09" db="EMBL/GenBank/DDBJ databases">
        <title>Genome sequencing and comparative transcriptomics of race 1 and race 4 of banana pathogen: Fusarium oxysporum f. sp. cubense.</title>
        <authorList>
            <person name="Fang X."/>
            <person name="Huang J."/>
        </authorList>
    </citation>
    <scope>NUCLEOTIDE SEQUENCE [LARGE SCALE GENOMIC DNA]</scope>
    <source>
        <strain evidence="7">race 4</strain>
    </source>
</reference>
<feature type="domain" description="Protein HGH1 N-terminal" evidence="4">
    <location>
        <begin position="138"/>
        <end position="320"/>
    </location>
</feature>
<dbReference type="OrthoDB" id="338814at2759"/>
<dbReference type="InterPro" id="IPR007205">
    <property type="entry name" value="Protein_HGH1_N"/>
</dbReference>
<evidence type="ECO:0000256" key="3">
    <source>
        <dbReference type="SAM" id="MobiDB-lite"/>
    </source>
</evidence>
<evidence type="ECO:0000313" key="6">
    <source>
        <dbReference type="EMBL" id="EMT60576.1"/>
    </source>
</evidence>
<evidence type="ECO:0000256" key="2">
    <source>
        <dbReference type="ARBA" id="ARBA00014076"/>
    </source>
</evidence>
<dbReference type="Pfam" id="PF04064">
    <property type="entry name" value="DUF384"/>
    <property type="match status" value="1"/>
</dbReference>
<name>N1R747_FUSC4</name>
<feature type="domain" description="Protein HGH1 C-terminal" evidence="5">
    <location>
        <begin position="327"/>
        <end position="381"/>
    </location>
</feature>
<dbReference type="SUPFAM" id="SSF48371">
    <property type="entry name" value="ARM repeat"/>
    <property type="match status" value="1"/>
</dbReference>
<accession>N1R747</accession>
<dbReference type="EMBL" id="KB726997">
    <property type="protein sequence ID" value="EMT60576.1"/>
    <property type="molecule type" value="Genomic_DNA"/>
</dbReference>
<evidence type="ECO:0000259" key="4">
    <source>
        <dbReference type="Pfam" id="PF04063"/>
    </source>
</evidence>
<evidence type="ECO:0000313" key="7">
    <source>
        <dbReference type="Proteomes" id="UP000016929"/>
    </source>
</evidence>
<dbReference type="Proteomes" id="UP000016929">
    <property type="component" value="Unassembled WGS sequence"/>
</dbReference>